<dbReference type="InterPro" id="IPR017850">
    <property type="entry name" value="Alkaline_phosphatase_core_sf"/>
</dbReference>
<dbReference type="EMBL" id="BEYU01000116">
    <property type="protein sequence ID" value="GBG32199.1"/>
    <property type="molecule type" value="Genomic_DNA"/>
</dbReference>
<dbReference type="SUPFAM" id="SSF53649">
    <property type="entry name" value="Alkaline phosphatase-like"/>
    <property type="match status" value="1"/>
</dbReference>
<evidence type="ECO:0000313" key="5">
    <source>
        <dbReference type="EMBL" id="GBG32199.1"/>
    </source>
</evidence>
<gene>
    <name evidence="5" type="ORF">FCC1311_075251</name>
</gene>
<keyword evidence="6" id="KW-1185">Reference proteome</keyword>
<reference evidence="5 6" key="1">
    <citation type="submission" date="2017-12" db="EMBL/GenBank/DDBJ databases">
        <title>Sequencing, de novo assembly and annotation of complete genome of a new Thraustochytrid species, strain FCC1311.</title>
        <authorList>
            <person name="Sedici K."/>
            <person name="Godart F."/>
            <person name="Aiese Cigliano R."/>
            <person name="Sanseverino W."/>
            <person name="Barakat M."/>
            <person name="Ortet P."/>
            <person name="Marechal E."/>
            <person name="Cagnac O."/>
            <person name="Amato A."/>
        </authorList>
    </citation>
    <scope>NUCLEOTIDE SEQUENCE [LARGE SCALE GENOMIC DNA]</scope>
</reference>
<dbReference type="InterPro" id="IPR000917">
    <property type="entry name" value="Sulfatase_N"/>
</dbReference>
<accession>A0A2R5GPG7</accession>
<dbReference type="OrthoDB" id="49636at2759"/>
<sequence length="597" mass="65126">MLTGISIGSKYSRVRGNQGDGVDQYLKSNNEFVFAEILSLVGYRTAGFGKWGFQERPKECGFDYFLGKQTHKSAQRYFAEYLYEDNGTDAFYTTAYTPNNYGVTDGDLELSICNLNATRVCDYVPDVLHKQAMAWLEDAAVDSENTPFFLFYSSQIPHDGGGVSSQNGNIMPIQSYDGPSDCDQCFDYEGRDGYLDKMAALGSAVTNHLDQQIGELASKLDALGIANDTLFIVLSDNGPAINIADSESEWSLILDSPMHANAEFRGYKRQLFEGSLRVPNLFRWPGVITGGAYLGQQAVQMSDLAPTLVELAGIDPKSHPVQFNGVSFASVLLASDQQGDSTVKDLHDYLYHELCWHDQGVIGEHTNCDVSVSFGSNLQNRVEWTARSDLNLSMTDEKAGWIQVDENLTRSDLLPDDYTPEMHNINDEYDNIATNSKLRRAADLVASHRILPGANDTGLLGIYTLAPTMAPTKYPTKAPTLSPTLSPTKQPTSYPTSRPTLQPTQEPTNTPYPSRAPTAYPTKPPTEAPTGTPTIAPTESPPEKSNETGDDDDDEYDSGSSLPGQSGDDSDIVPSSGHALPVSSLAFCVLGLLALLF</sequence>
<dbReference type="Pfam" id="PF00884">
    <property type="entry name" value="Sulfatase"/>
    <property type="match status" value="1"/>
</dbReference>
<dbReference type="PANTHER" id="PTHR42693:SF53">
    <property type="entry name" value="ENDO-4-O-SULFATASE"/>
    <property type="match status" value="1"/>
</dbReference>
<evidence type="ECO:0000313" key="6">
    <source>
        <dbReference type="Proteomes" id="UP000241890"/>
    </source>
</evidence>
<keyword evidence="2" id="KW-0378">Hydrolase</keyword>
<feature type="compositionally biased region" description="Polar residues" evidence="3">
    <location>
        <begin position="479"/>
        <end position="512"/>
    </location>
</feature>
<dbReference type="InParanoid" id="A0A2R5GPG7"/>
<organism evidence="5 6">
    <name type="scientific">Hondaea fermentalgiana</name>
    <dbReference type="NCBI Taxonomy" id="2315210"/>
    <lineage>
        <taxon>Eukaryota</taxon>
        <taxon>Sar</taxon>
        <taxon>Stramenopiles</taxon>
        <taxon>Bigyra</taxon>
        <taxon>Labyrinthulomycetes</taxon>
        <taxon>Thraustochytrida</taxon>
        <taxon>Thraustochytriidae</taxon>
        <taxon>Hondaea</taxon>
    </lineage>
</organism>
<dbReference type="GO" id="GO:0004065">
    <property type="term" value="F:arylsulfatase activity"/>
    <property type="evidence" value="ECO:0007669"/>
    <property type="project" value="TreeGrafter"/>
</dbReference>
<name>A0A2R5GPG7_9STRA</name>
<dbReference type="Proteomes" id="UP000241890">
    <property type="component" value="Unassembled WGS sequence"/>
</dbReference>
<feature type="region of interest" description="Disordered" evidence="3">
    <location>
        <begin position="474"/>
        <end position="578"/>
    </location>
</feature>
<evidence type="ECO:0000256" key="1">
    <source>
        <dbReference type="ARBA" id="ARBA00008779"/>
    </source>
</evidence>
<dbReference type="PANTHER" id="PTHR42693">
    <property type="entry name" value="ARYLSULFATASE FAMILY MEMBER"/>
    <property type="match status" value="1"/>
</dbReference>
<dbReference type="Gene3D" id="3.40.720.10">
    <property type="entry name" value="Alkaline Phosphatase, subunit A"/>
    <property type="match status" value="1"/>
</dbReference>
<feature type="domain" description="Sulfatase N-terminal" evidence="4">
    <location>
        <begin position="27"/>
        <end position="314"/>
    </location>
</feature>
<protein>
    <submittedName>
        <fullName evidence="5">Arylsulfatase</fullName>
    </submittedName>
</protein>
<dbReference type="InterPro" id="IPR050738">
    <property type="entry name" value="Sulfatase"/>
</dbReference>
<proteinExistence type="inferred from homology"/>
<comment type="caution">
    <text evidence="5">The sequence shown here is derived from an EMBL/GenBank/DDBJ whole genome shotgun (WGS) entry which is preliminary data.</text>
</comment>
<comment type="similarity">
    <text evidence="1">Belongs to the sulfatase family.</text>
</comment>
<dbReference type="AlphaFoldDB" id="A0A2R5GPG7"/>
<evidence type="ECO:0000256" key="3">
    <source>
        <dbReference type="SAM" id="MobiDB-lite"/>
    </source>
</evidence>
<evidence type="ECO:0000259" key="4">
    <source>
        <dbReference type="Pfam" id="PF00884"/>
    </source>
</evidence>
<evidence type="ECO:0000256" key="2">
    <source>
        <dbReference type="ARBA" id="ARBA00022801"/>
    </source>
</evidence>
<feature type="compositionally biased region" description="Acidic residues" evidence="3">
    <location>
        <begin position="548"/>
        <end position="557"/>
    </location>
</feature>